<evidence type="ECO:0000313" key="1">
    <source>
        <dbReference type="EMBL" id="KAF2179629.1"/>
    </source>
</evidence>
<protein>
    <recommendedName>
        <fullName evidence="3">Heterokaryon incompatibility domain-containing protein</fullName>
    </recommendedName>
</protein>
<dbReference type="AlphaFoldDB" id="A0A6A6DN24"/>
<keyword evidence="2" id="KW-1185">Reference proteome</keyword>
<dbReference type="OrthoDB" id="4370019at2759"/>
<accession>A0A6A6DN24</accession>
<gene>
    <name evidence="1" type="ORF">K469DRAFT_445166</name>
</gene>
<reference evidence="1" key="1">
    <citation type="journal article" date="2020" name="Stud. Mycol.">
        <title>101 Dothideomycetes genomes: a test case for predicting lifestyles and emergence of pathogens.</title>
        <authorList>
            <person name="Haridas S."/>
            <person name="Albert R."/>
            <person name="Binder M."/>
            <person name="Bloem J."/>
            <person name="Labutti K."/>
            <person name="Salamov A."/>
            <person name="Andreopoulos B."/>
            <person name="Baker S."/>
            <person name="Barry K."/>
            <person name="Bills G."/>
            <person name="Bluhm B."/>
            <person name="Cannon C."/>
            <person name="Castanera R."/>
            <person name="Culley D."/>
            <person name="Daum C."/>
            <person name="Ezra D."/>
            <person name="Gonzalez J."/>
            <person name="Henrissat B."/>
            <person name="Kuo A."/>
            <person name="Liang C."/>
            <person name="Lipzen A."/>
            <person name="Lutzoni F."/>
            <person name="Magnuson J."/>
            <person name="Mondo S."/>
            <person name="Nolan M."/>
            <person name="Ohm R."/>
            <person name="Pangilinan J."/>
            <person name="Park H.-J."/>
            <person name="Ramirez L."/>
            <person name="Alfaro M."/>
            <person name="Sun H."/>
            <person name="Tritt A."/>
            <person name="Yoshinaga Y."/>
            <person name="Zwiers L.-H."/>
            <person name="Turgeon B."/>
            <person name="Goodwin S."/>
            <person name="Spatafora J."/>
            <person name="Crous P."/>
            <person name="Grigoriev I."/>
        </authorList>
    </citation>
    <scope>NUCLEOTIDE SEQUENCE</scope>
    <source>
        <strain evidence="1">CBS 207.26</strain>
    </source>
</reference>
<evidence type="ECO:0008006" key="3">
    <source>
        <dbReference type="Google" id="ProtNLM"/>
    </source>
</evidence>
<feature type="non-terminal residue" evidence="1">
    <location>
        <position position="52"/>
    </location>
</feature>
<organism evidence="1 2">
    <name type="scientific">Zopfia rhizophila CBS 207.26</name>
    <dbReference type="NCBI Taxonomy" id="1314779"/>
    <lineage>
        <taxon>Eukaryota</taxon>
        <taxon>Fungi</taxon>
        <taxon>Dikarya</taxon>
        <taxon>Ascomycota</taxon>
        <taxon>Pezizomycotina</taxon>
        <taxon>Dothideomycetes</taxon>
        <taxon>Dothideomycetes incertae sedis</taxon>
        <taxon>Zopfiaceae</taxon>
        <taxon>Zopfia</taxon>
    </lineage>
</organism>
<dbReference type="EMBL" id="ML994664">
    <property type="protein sequence ID" value="KAF2179629.1"/>
    <property type="molecule type" value="Genomic_DNA"/>
</dbReference>
<feature type="non-terminal residue" evidence="1">
    <location>
        <position position="1"/>
    </location>
</feature>
<dbReference type="Proteomes" id="UP000800200">
    <property type="component" value="Unassembled WGS sequence"/>
</dbReference>
<proteinExistence type="predicted"/>
<sequence>LVWLGEAADNSDQALEEIRVAGSKRATNSSIHEIIQPAVLALFQRPWFRRIW</sequence>
<name>A0A6A6DN24_9PEZI</name>
<evidence type="ECO:0000313" key="2">
    <source>
        <dbReference type="Proteomes" id="UP000800200"/>
    </source>
</evidence>